<dbReference type="Pfam" id="PF01823">
    <property type="entry name" value="MACPF"/>
    <property type="match status" value="1"/>
</dbReference>
<dbReference type="SMART" id="SM00457">
    <property type="entry name" value="MACPF"/>
    <property type="match status" value="1"/>
</dbReference>
<dbReference type="GO" id="GO:0009626">
    <property type="term" value="P:plant-type hypersensitive response"/>
    <property type="evidence" value="ECO:0007669"/>
    <property type="project" value="TreeGrafter"/>
</dbReference>
<proteinExistence type="predicted"/>
<dbReference type="GO" id="GO:2000031">
    <property type="term" value="P:regulation of salicylic acid mediated signaling pathway"/>
    <property type="evidence" value="ECO:0007669"/>
    <property type="project" value="InterPro"/>
</dbReference>
<dbReference type="InterPro" id="IPR020864">
    <property type="entry name" value="MACPF"/>
</dbReference>
<name>A0AA88QVZ7_9ASTE</name>
<dbReference type="PROSITE" id="PS51412">
    <property type="entry name" value="MACPF_2"/>
    <property type="match status" value="1"/>
</dbReference>
<dbReference type="PANTHER" id="PTHR33199:SF8">
    <property type="entry name" value="MACPF DOMAIN-CONTAINING PROTEIN NSL1"/>
    <property type="match status" value="1"/>
</dbReference>
<gene>
    <name evidence="2" type="ORF">RJ640_030060</name>
</gene>
<organism evidence="2 3">
    <name type="scientific">Escallonia rubra</name>
    <dbReference type="NCBI Taxonomy" id="112253"/>
    <lineage>
        <taxon>Eukaryota</taxon>
        <taxon>Viridiplantae</taxon>
        <taxon>Streptophyta</taxon>
        <taxon>Embryophyta</taxon>
        <taxon>Tracheophyta</taxon>
        <taxon>Spermatophyta</taxon>
        <taxon>Magnoliopsida</taxon>
        <taxon>eudicotyledons</taxon>
        <taxon>Gunneridae</taxon>
        <taxon>Pentapetalae</taxon>
        <taxon>asterids</taxon>
        <taxon>campanulids</taxon>
        <taxon>Escalloniales</taxon>
        <taxon>Escalloniaceae</taxon>
        <taxon>Escallonia</taxon>
    </lineage>
</organism>
<accession>A0AA88QVZ7</accession>
<dbReference type="AlphaFoldDB" id="A0AA88QVZ7"/>
<dbReference type="InterPro" id="IPR044663">
    <property type="entry name" value="CAD1/NSL1-like"/>
</dbReference>
<evidence type="ECO:0000313" key="3">
    <source>
        <dbReference type="Proteomes" id="UP001187471"/>
    </source>
</evidence>
<evidence type="ECO:0000259" key="1">
    <source>
        <dbReference type="PROSITE" id="PS51412"/>
    </source>
</evidence>
<sequence length="642" mass="71153">MAFNASRLDPQSAAEKAVSVIGFGYNLSYDIRLSACKPGPSGSALIELDQAQTKDLVFPGGIIVANASASIKCDKGERTRFHSDVLSFNQMSEQFNQELALSGKIPSGVFNAMFGFKGCWQKDAAATKSLAFDGWSISLYNIALARFQITLSEHVKHEVPSSWDPAALAEFIDKYGTHIIVGVKMGGKDVIHLKQLQNSNLQPAEVQKLLKQLADEQLSEDVNRNVLPKSDKSSGKLKGERSVAWDLNLPFASSLRPSIVSHSKNDDLLSIHVRHGGVDNGQSHYQWLSTVSQSPNVISMSFVPIASLLSGVRGSGFLSHAINLYLRCEHAYFLNFIFVQSILGMHVLYVLGMVQHDKPPIEELQQFLEFQVPRQWAPAYGDLPLATRRKKQASPSLQFTFMGPRLYVNTVKVDSGNRPVTGMRLFLEGKKSDHLAIHLQHLSTLPEILQLSDDLSYEPNDEPQERGYFEPVKWSIFSHVCTAPVEYKGARIDDSASIVTKAWFEVRVIGMKKVLFLRLGFSMVASARIRRSEWDGTTLSSRKSGLMSMLISAPFSTNLNQIEKPLPKVDLNSAVYPAGPPLPTRAPKMFHFVDTKEMVRGPEDPPGYWVVTGAKLCIEGGRIRVKGKYSLLTIISEDSLVM</sequence>
<dbReference type="PANTHER" id="PTHR33199">
    <property type="entry name" value="MACPF DOMAIN-CONTAINING PROTEIN CAD1"/>
    <property type="match status" value="1"/>
</dbReference>
<feature type="domain" description="MACPF" evidence="1">
    <location>
        <begin position="4"/>
        <end position="340"/>
    </location>
</feature>
<comment type="caution">
    <text evidence="2">The sequence shown here is derived from an EMBL/GenBank/DDBJ whole genome shotgun (WGS) entry which is preliminary data.</text>
</comment>
<keyword evidence="3" id="KW-1185">Reference proteome</keyword>
<dbReference type="Proteomes" id="UP001187471">
    <property type="component" value="Unassembled WGS sequence"/>
</dbReference>
<dbReference type="EMBL" id="JAVXUO010002726">
    <property type="protein sequence ID" value="KAK2970355.1"/>
    <property type="molecule type" value="Genomic_DNA"/>
</dbReference>
<reference evidence="2" key="1">
    <citation type="submission" date="2022-12" db="EMBL/GenBank/DDBJ databases">
        <title>Draft genome assemblies for two species of Escallonia (Escalloniales).</title>
        <authorList>
            <person name="Chanderbali A."/>
            <person name="Dervinis C."/>
            <person name="Anghel I."/>
            <person name="Soltis D."/>
            <person name="Soltis P."/>
            <person name="Zapata F."/>
        </authorList>
    </citation>
    <scope>NUCLEOTIDE SEQUENCE</scope>
    <source>
        <strain evidence="2">UCBG92.1500</strain>
        <tissue evidence="2">Leaf</tissue>
    </source>
</reference>
<evidence type="ECO:0000313" key="2">
    <source>
        <dbReference type="EMBL" id="KAK2970355.1"/>
    </source>
</evidence>
<dbReference type="GO" id="GO:0005886">
    <property type="term" value="C:plasma membrane"/>
    <property type="evidence" value="ECO:0007669"/>
    <property type="project" value="TreeGrafter"/>
</dbReference>
<protein>
    <recommendedName>
        <fullName evidence="1">MACPF domain-containing protein</fullName>
    </recommendedName>
</protein>